<feature type="transmembrane region" description="Helical" evidence="2">
    <location>
        <begin position="9"/>
        <end position="24"/>
    </location>
</feature>
<dbReference type="OrthoDB" id="387679at2759"/>
<dbReference type="Proteomes" id="UP000092716">
    <property type="component" value="Chromosome 1"/>
</dbReference>
<evidence type="ECO:0000256" key="2">
    <source>
        <dbReference type="SAM" id="Phobius"/>
    </source>
</evidence>
<dbReference type="RefSeq" id="XP_019912554.1">
    <property type="nucleotide sequence ID" value="XM_020056835.1"/>
</dbReference>
<dbReference type="InterPro" id="IPR019111">
    <property type="entry name" value="PRESA_N"/>
</dbReference>
<dbReference type="GeneID" id="30906731"/>
<evidence type="ECO:0000259" key="3">
    <source>
        <dbReference type="Pfam" id="PF09687"/>
    </source>
</evidence>
<keyword evidence="5" id="KW-1185">Reference proteome</keyword>
<dbReference type="EMBL" id="CP016239">
    <property type="protein sequence ID" value="ANQ05859.1"/>
    <property type="molecule type" value="Genomic_DNA"/>
</dbReference>
<gene>
    <name evidence="4" type="ORF">PCOAH_00000120</name>
</gene>
<dbReference type="InterPro" id="IPR044885">
    <property type="entry name" value="PRESA_N_sf"/>
</dbReference>
<keyword evidence="2" id="KW-0812">Transmembrane</keyword>
<reference evidence="5" key="1">
    <citation type="submission" date="2016-06" db="EMBL/GenBank/DDBJ databases">
        <title>First high quality genome sequence of Plasmodium coatneyi using continuous long reads from single molecule, real-time sequencing.</title>
        <authorList>
            <person name="Chien J.-T."/>
            <person name="Pakala S.B."/>
            <person name="Geraldo J.A."/>
            <person name="Lapp S.A."/>
            <person name="Barnwell J.W."/>
            <person name="Kissinger J.C."/>
            <person name="Galinski M.R."/>
            <person name="Humphrey J.C."/>
        </authorList>
    </citation>
    <scope>NUCLEOTIDE SEQUENCE [LARGE SCALE GENOMIC DNA]</scope>
    <source>
        <strain evidence="5">Hackeri</strain>
    </source>
</reference>
<sequence length="391" mass="46137">MVFPKDRRLWVYPLLIMYFVLLWIESQCQHMGIQFAPLSKFIISLNGATHVETLIGIYPSGRSRSLSELSLFLNDFSRRENQRMNGNHRSSRNGHSSNNQKSNSHGEMHTWGNWSDASLLDRSDLNLLGRSDVNLLDRSDESLLDKSDASLFDGSDESLFDRSDMGNGREPCIQERYGIYPHQTYRRCPPQRYGGYPQQSHGAHARQYSGTAYPNWRNRILDKYRPMLPYGCAIEDISKDLTDEYILNMPETLFIRTSKRKAFILYFYNGIYLERKYYAMVNNLNRWFSSVAEAHNLPDDYKLEWWEECKKELLHDLECIQRTCESFFWNFITKGRKEYVWTIPFENLLHRLRNLTNGSINRNKEKWTSILAQKMRTYGASANRKHITQQR</sequence>
<protein>
    <recommendedName>
        <fullName evidence="3">Plasmodium RESA N-terminal domain-containing protein</fullName>
    </recommendedName>
</protein>
<keyword evidence="2" id="KW-0472">Membrane</keyword>
<organism evidence="4 5">
    <name type="scientific">Plasmodium coatneyi</name>
    <dbReference type="NCBI Taxonomy" id="208452"/>
    <lineage>
        <taxon>Eukaryota</taxon>
        <taxon>Sar</taxon>
        <taxon>Alveolata</taxon>
        <taxon>Apicomplexa</taxon>
        <taxon>Aconoidasida</taxon>
        <taxon>Haemosporida</taxon>
        <taxon>Plasmodiidae</taxon>
        <taxon>Plasmodium</taxon>
    </lineage>
</organism>
<proteinExistence type="predicted"/>
<dbReference type="Pfam" id="PF09687">
    <property type="entry name" value="PRESAN"/>
    <property type="match status" value="1"/>
</dbReference>
<dbReference type="KEGG" id="pcot:PCOAH_00000120"/>
<accession>A0A1B1DT89</accession>
<dbReference type="Gene3D" id="6.10.280.180">
    <property type="entry name" value="Plasmodium RESA, N-terminal helical domain"/>
    <property type="match status" value="1"/>
</dbReference>
<evidence type="ECO:0000313" key="5">
    <source>
        <dbReference type="Proteomes" id="UP000092716"/>
    </source>
</evidence>
<dbReference type="AlphaFoldDB" id="A0A1B1DT89"/>
<keyword evidence="2" id="KW-1133">Transmembrane helix</keyword>
<feature type="region of interest" description="Disordered" evidence="1">
    <location>
        <begin position="82"/>
        <end position="107"/>
    </location>
</feature>
<feature type="compositionally biased region" description="Low complexity" evidence="1">
    <location>
        <begin position="85"/>
        <end position="99"/>
    </location>
</feature>
<name>A0A1B1DT89_9APIC</name>
<feature type="domain" description="Plasmodium RESA N-terminal" evidence="3">
    <location>
        <begin position="241"/>
        <end position="367"/>
    </location>
</feature>
<evidence type="ECO:0000256" key="1">
    <source>
        <dbReference type="SAM" id="MobiDB-lite"/>
    </source>
</evidence>
<evidence type="ECO:0000313" key="4">
    <source>
        <dbReference type="EMBL" id="ANQ05859.1"/>
    </source>
</evidence>
<dbReference type="VEuPathDB" id="PlasmoDB:PCOAH_00000120"/>